<dbReference type="OrthoDB" id="1470711at2759"/>
<name>A0A2T3Z6J6_TRIA4</name>
<accession>A0A2T3Z6J6</accession>
<dbReference type="Gene3D" id="3.40.50.300">
    <property type="entry name" value="P-loop containing nucleotide triphosphate hydrolases"/>
    <property type="match status" value="1"/>
</dbReference>
<evidence type="ECO:0000313" key="1">
    <source>
        <dbReference type="EMBL" id="PTB40446.1"/>
    </source>
</evidence>
<reference evidence="1 2" key="1">
    <citation type="submission" date="2016-07" db="EMBL/GenBank/DDBJ databases">
        <title>Multiple horizontal gene transfer events from other fungi enriched the ability of initially mycotrophic Trichoderma (Ascomycota) to feed on dead plant biomass.</title>
        <authorList>
            <consortium name="DOE Joint Genome Institute"/>
            <person name="Aerts A."/>
            <person name="Atanasova L."/>
            <person name="Chenthamara K."/>
            <person name="Zhang J."/>
            <person name="Grujic M."/>
            <person name="Henrissat B."/>
            <person name="Kuo A."/>
            <person name="Salamov A."/>
            <person name="Lipzen A."/>
            <person name="Labutti K."/>
            <person name="Barry K."/>
            <person name="Miao Y."/>
            <person name="Rahimi M.J."/>
            <person name="Shen Q."/>
            <person name="Grigoriev I.V."/>
            <person name="Kubicek C.P."/>
            <person name="Druzhinina I.S."/>
        </authorList>
    </citation>
    <scope>NUCLEOTIDE SEQUENCE [LARGE SCALE GENOMIC DNA]</scope>
    <source>
        <strain evidence="1 2">CBS 433.97</strain>
    </source>
</reference>
<keyword evidence="2" id="KW-1185">Reference proteome</keyword>
<dbReference type="EMBL" id="KZ679263">
    <property type="protein sequence ID" value="PTB40446.1"/>
    <property type="molecule type" value="Genomic_DNA"/>
</dbReference>
<evidence type="ECO:0000313" key="2">
    <source>
        <dbReference type="Proteomes" id="UP000240493"/>
    </source>
</evidence>
<dbReference type="Proteomes" id="UP000240493">
    <property type="component" value="Unassembled WGS sequence"/>
</dbReference>
<protein>
    <submittedName>
        <fullName evidence="1">Uncharacterized protein</fullName>
    </submittedName>
</protein>
<dbReference type="SUPFAM" id="SSF52540">
    <property type="entry name" value="P-loop containing nucleoside triphosphate hydrolases"/>
    <property type="match status" value="1"/>
</dbReference>
<gene>
    <name evidence="1" type="ORF">M441DRAFT_38192</name>
</gene>
<proteinExistence type="predicted"/>
<dbReference type="InterPro" id="IPR027417">
    <property type="entry name" value="P-loop_NTPase"/>
</dbReference>
<dbReference type="InterPro" id="IPR011604">
    <property type="entry name" value="PDDEXK-like_dom_sf"/>
</dbReference>
<dbReference type="Gene3D" id="3.90.320.10">
    <property type="match status" value="1"/>
</dbReference>
<sequence length="468" mass="52729">MISKYSTQTQVNQKCRCSHILDVETEMIVRLPHIFKLRKYRIPIAISTNDEVALDDRVTYGKTCVSTIHQFKGSERHLVILFGIDSSFFENFGRDISNDRCPNEIFVALTRAGKQLVLVHDESKKLMPFMSREDLYETAEVVNMTNNLAKLSVPNPTGQPLHLGLALPASIPVRDMVRHIQDEPLQGIITRELCIQKLSPPLPKQEHINIPNVVLSDPRKRFYEAVSDINGLVTVAAFEHSTTGTLNTLKIDQSLIEAIPPIGSTQYISWLCRYACEYEAGISGYLPRKNQMENHAFDWMMPRDLALARNRIQGELGDGTANIRFEVNAEQTFSVDDNETRLQGQADIVAVAPPSGNSGSRSADSIWEIKFVSHLSNSHVLQACTYAYLLGLTRIMLYNVRDGEKWEIIPHDGQEGLRRMIESVLRVKYTTTGQMNDKEFIDMCAKVMLEVSSLDDSRKQISLAGCNA</sequence>
<organism evidence="1 2">
    <name type="scientific">Trichoderma asperellum (strain ATCC 204424 / CBS 433.97 / NBRC 101777)</name>
    <dbReference type="NCBI Taxonomy" id="1042311"/>
    <lineage>
        <taxon>Eukaryota</taxon>
        <taxon>Fungi</taxon>
        <taxon>Dikarya</taxon>
        <taxon>Ascomycota</taxon>
        <taxon>Pezizomycotina</taxon>
        <taxon>Sordariomycetes</taxon>
        <taxon>Hypocreomycetidae</taxon>
        <taxon>Hypocreales</taxon>
        <taxon>Hypocreaceae</taxon>
        <taxon>Trichoderma</taxon>
    </lineage>
</organism>
<dbReference type="AlphaFoldDB" id="A0A2T3Z6J6"/>
<dbReference type="STRING" id="1042311.A0A2T3Z6J6"/>